<evidence type="ECO:0000313" key="3">
    <source>
        <dbReference type="EMBL" id="SCB69636.1"/>
    </source>
</evidence>
<evidence type="ECO:0000256" key="1">
    <source>
        <dbReference type="ARBA" id="ARBA00001947"/>
    </source>
</evidence>
<evidence type="ECO:0000256" key="2">
    <source>
        <dbReference type="ARBA" id="ARBA00024609"/>
    </source>
</evidence>
<organism evidence="3 4">
    <name type="scientific">Bacillus mycoides</name>
    <dbReference type="NCBI Taxonomy" id="1405"/>
    <lineage>
        <taxon>Bacteria</taxon>
        <taxon>Bacillati</taxon>
        <taxon>Bacillota</taxon>
        <taxon>Bacilli</taxon>
        <taxon>Bacillales</taxon>
        <taxon>Bacillaceae</taxon>
        <taxon>Bacillus</taxon>
        <taxon>Bacillus cereus group</taxon>
    </lineage>
</organism>
<dbReference type="InterPro" id="IPR003737">
    <property type="entry name" value="GlcNAc_PI_deacetylase-related"/>
</dbReference>
<accession>A0A1G4ETZ3</accession>
<comment type="cofactor">
    <cofactor evidence="1">
        <name>Zn(2+)</name>
        <dbReference type="ChEBI" id="CHEBI:29105"/>
    </cofactor>
</comment>
<dbReference type="NCBIfam" id="TIGR04000">
    <property type="entry name" value="thiol_BshB2"/>
    <property type="match status" value="1"/>
</dbReference>
<reference evidence="3 4" key="1">
    <citation type="submission" date="2016-08" db="EMBL/GenBank/DDBJ databases">
        <authorList>
            <person name="Seilhamer J.J."/>
        </authorList>
    </citation>
    <scope>NUCLEOTIDE SEQUENCE [LARGE SCALE GENOMIC DNA]</scope>
    <source>
        <strain evidence="3 4">SDA_GO95</strain>
    </source>
</reference>
<sequence length="227" mass="26060">MMKNERHVLVVFPHPDDESYCVAGTILAYTEQKVPLTYVCLTLGEMGRAMGNPPFATRESLYAIREKELKRATNILGIEDLRMMGYRDKTLEFEEPEKLRSLIQNCIEELNPSVVISFYPGYAVHPDHDATGAAVVEALANISESKRPVFYAVAFSKNHEDEIGPPDFKNEVTEYVPKKLEALRTHASQFATKVDELEREYEDGVPETVEWLEREPFWIYPLKNKKM</sequence>
<comment type="catalytic activity">
    <reaction evidence="2">
        <text>(S)-malyl N-acetyl-alpha-D-glucosaminide + H2O = (S)-malyl alpha-D-glucosaminide + acetate</text>
        <dbReference type="Rhea" id="RHEA:33411"/>
        <dbReference type="ChEBI" id="CHEBI:15377"/>
        <dbReference type="ChEBI" id="CHEBI:30089"/>
        <dbReference type="ChEBI" id="CHEBI:64870"/>
        <dbReference type="ChEBI" id="CHEBI:64871"/>
    </reaction>
</comment>
<dbReference type="GO" id="GO:0016811">
    <property type="term" value="F:hydrolase activity, acting on carbon-nitrogen (but not peptide) bonds, in linear amides"/>
    <property type="evidence" value="ECO:0007669"/>
    <property type="project" value="TreeGrafter"/>
</dbReference>
<dbReference type="AlphaFoldDB" id="A0A1G4ETZ3"/>
<dbReference type="Proteomes" id="UP000195696">
    <property type="component" value="Unassembled WGS sequence"/>
</dbReference>
<evidence type="ECO:0000313" key="4">
    <source>
        <dbReference type="Proteomes" id="UP000195696"/>
    </source>
</evidence>
<dbReference type="PANTHER" id="PTHR12993:SF27">
    <property type="entry name" value="N-ACETYL-ALPHA-D-GLUCOSAMINYL L-MALATE DEACETYLASE 2-RELATED"/>
    <property type="match status" value="1"/>
</dbReference>
<dbReference type="InterPro" id="IPR024078">
    <property type="entry name" value="LmbE-like_dom_sf"/>
</dbReference>
<dbReference type="SUPFAM" id="SSF102588">
    <property type="entry name" value="LmbE-like"/>
    <property type="match status" value="1"/>
</dbReference>
<dbReference type="InterPro" id="IPR023841">
    <property type="entry name" value="BshB2"/>
</dbReference>
<proteinExistence type="predicted"/>
<name>A0A1G4ETZ3_BACMY</name>
<dbReference type="Pfam" id="PF02585">
    <property type="entry name" value="PIG-L"/>
    <property type="match status" value="1"/>
</dbReference>
<protein>
    <submittedName>
        <fullName evidence="3">Bacillithiol biosynthesis deacetylase BshB2</fullName>
    </submittedName>
</protein>
<dbReference type="PANTHER" id="PTHR12993">
    <property type="entry name" value="N-ACETYLGLUCOSAMINYL-PHOSPHATIDYLINOSITOL DE-N-ACETYLASE-RELATED"/>
    <property type="match status" value="1"/>
</dbReference>
<gene>
    <name evidence="3" type="ORF">BWGO95_03800</name>
</gene>
<dbReference type="EMBL" id="FMAK01000046">
    <property type="protein sequence ID" value="SCB69636.1"/>
    <property type="molecule type" value="Genomic_DNA"/>
</dbReference>
<dbReference type="Gene3D" id="3.40.50.10320">
    <property type="entry name" value="LmbE-like"/>
    <property type="match status" value="1"/>
</dbReference>